<accession>A0A375YXB7</accession>
<dbReference type="EMBL" id="UEGW01000001">
    <property type="protein sequence ID" value="SRX93487.1"/>
    <property type="molecule type" value="Genomic_DNA"/>
</dbReference>
<reference evidence="2 3" key="1">
    <citation type="submission" date="2018-05" db="EMBL/GenBank/DDBJ databases">
        <authorList>
            <consortium name="IHU Genomes"/>
        </authorList>
    </citation>
    <scope>NUCLEOTIDE SEQUENCE [LARGE SCALE GENOMIC DNA]</scope>
    <source>
        <strain evidence="2 3">P7336</strain>
    </source>
</reference>
<gene>
    <name evidence="2" type="ORF">MSP7336_01725</name>
</gene>
<name>A0A375YXB7_MYCSH</name>
<dbReference type="RefSeq" id="WP_113963500.1">
    <property type="nucleotide sequence ID" value="NZ_UEGW01000001.1"/>
</dbReference>
<evidence type="ECO:0000256" key="1">
    <source>
        <dbReference type="SAM" id="SignalP"/>
    </source>
</evidence>
<evidence type="ECO:0000313" key="2">
    <source>
        <dbReference type="EMBL" id="SRX93487.1"/>
    </source>
</evidence>
<keyword evidence="3" id="KW-1185">Reference proteome</keyword>
<sequence>MSYKSQRGVMVGFGSAMGVFSAAAMMSAVSAPTARADEFTDIINIVDGEFATGQSYFDLAATDFGSGDVPDGLAALFSGVDNDVFAVLDTVLVGTAAALTHEPIGLLQESFAFEIGASPNLLTDFIVNFGMGESYLTAGVEALSAGGFSVGIGDLLNASEYVSVFTAEALLVGGLDLLGL</sequence>
<keyword evidence="1" id="KW-0732">Signal</keyword>
<proteinExistence type="predicted"/>
<dbReference type="AlphaFoldDB" id="A0A375YXB7"/>
<protein>
    <submittedName>
        <fullName evidence="2">Uncharacterized protein</fullName>
    </submittedName>
</protein>
<feature type="chain" id="PRO_5016647832" evidence="1">
    <location>
        <begin position="37"/>
        <end position="180"/>
    </location>
</feature>
<dbReference type="Proteomes" id="UP000252015">
    <property type="component" value="Unassembled WGS sequence"/>
</dbReference>
<evidence type="ECO:0000313" key="3">
    <source>
        <dbReference type="Proteomes" id="UP000252015"/>
    </source>
</evidence>
<organism evidence="2 3">
    <name type="scientific">Mycobacterium shimoidei</name>
    <dbReference type="NCBI Taxonomy" id="29313"/>
    <lineage>
        <taxon>Bacteria</taxon>
        <taxon>Bacillati</taxon>
        <taxon>Actinomycetota</taxon>
        <taxon>Actinomycetes</taxon>
        <taxon>Mycobacteriales</taxon>
        <taxon>Mycobacteriaceae</taxon>
        <taxon>Mycobacterium</taxon>
    </lineage>
</organism>
<feature type="signal peptide" evidence="1">
    <location>
        <begin position="1"/>
        <end position="36"/>
    </location>
</feature>